<dbReference type="InterPro" id="IPR005135">
    <property type="entry name" value="Endo/exonuclease/phosphatase"/>
</dbReference>
<accession>A0ABR6EJB6</accession>
<comment type="caution">
    <text evidence="4">The sequence shown here is derived from an EMBL/GenBank/DDBJ whole genome shotgun (WGS) entry which is preliminary data.</text>
</comment>
<dbReference type="RefSeq" id="WP_182856741.1">
    <property type="nucleotide sequence ID" value="NZ_WMLF01000282.1"/>
</dbReference>
<keyword evidence="5" id="KW-1185">Reference proteome</keyword>
<dbReference type="GO" id="GO:0004519">
    <property type="term" value="F:endonuclease activity"/>
    <property type="evidence" value="ECO:0007669"/>
    <property type="project" value="UniProtKB-KW"/>
</dbReference>
<protein>
    <submittedName>
        <fullName evidence="4">Endonuclease/exonuclease/phosphatase family protein</fullName>
    </submittedName>
</protein>
<dbReference type="Gene3D" id="3.60.10.10">
    <property type="entry name" value="Endonuclease/exonuclease/phosphatase"/>
    <property type="match status" value="1"/>
</dbReference>
<dbReference type="EMBL" id="WMLF01000282">
    <property type="protein sequence ID" value="MBB1245436.1"/>
    <property type="molecule type" value="Genomic_DNA"/>
</dbReference>
<feature type="region of interest" description="Disordered" evidence="1">
    <location>
        <begin position="1"/>
        <end position="30"/>
    </location>
</feature>
<evidence type="ECO:0000259" key="3">
    <source>
        <dbReference type="Pfam" id="PF03372"/>
    </source>
</evidence>
<evidence type="ECO:0000313" key="5">
    <source>
        <dbReference type="Proteomes" id="UP000766698"/>
    </source>
</evidence>
<sequence length="343" mass="37163">MRTGSGRPPEHRTPDGSGTSRGARPARRGGARRTAATLSVLLLLVCTAPLVARIADTDGPTPLPYLLAFLPWLLVPGWLALFFAVLARRLLLVGWALAALGTIAWYLQPYGPSQTLPEAEPPAQIRVLTANLRHGQALDALLAALREERPHLVSVQECDAECARRLRGSTVRDEHPYQLFAGDGAAAGSAILSTYPLSARPRVPGTLAMPGAVVDVRGLPVRFQVAHPMPPEPFRLDTWRRELAALRTFAADRGDARTIIAGDFHATQDHAAFRAIVDTGMRDATRLVGRSRTATWPAPLAPRLGAQIDHVLVSRHLVPVTARFVPLEGSDHLAVLVELRVYE</sequence>
<feature type="transmembrane region" description="Helical" evidence="2">
    <location>
        <begin position="34"/>
        <end position="52"/>
    </location>
</feature>
<feature type="transmembrane region" description="Helical" evidence="2">
    <location>
        <begin position="64"/>
        <end position="83"/>
    </location>
</feature>
<dbReference type="Pfam" id="PF03372">
    <property type="entry name" value="Exo_endo_phos"/>
    <property type="match status" value="1"/>
</dbReference>
<evidence type="ECO:0000313" key="4">
    <source>
        <dbReference type="EMBL" id="MBB1245436.1"/>
    </source>
</evidence>
<dbReference type="Proteomes" id="UP000766698">
    <property type="component" value="Unassembled WGS sequence"/>
</dbReference>
<keyword evidence="4" id="KW-0378">Hydrolase</keyword>
<keyword evidence="2" id="KW-0812">Transmembrane</keyword>
<evidence type="ECO:0000256" key="1">
    <source>
        <dbReference type="SAM" id="MobiDB-lite"/>
    </source>
</evidence>
<evidence type="ECO:0000256" key="2">
    <source>
        <dbReference type="SAM" id="Phobius"/>
    </source>
</evidence>
<name>A0ABR6EJB6_9ACTN</name>
<gene>
    <name evidence="4" type="ORF">GL263_17970</name>
</gene>
<organism evidence="4 5">
    <name type="scientific">Streptomyces durbertensis</name>
    <dbReference type="NCBI Taxonomy" id="2448886"/>
    <lineage>
        <taxon>Bacteria</taxon>
        <taxon>Bacillati</taxon>
        <taxon>Actinomycetota</taxon>
        <taxon>Actinomycetes</taxon>
        <taxon>Kitasatosporales</taxon>
        <taxon>Streptomycetaceae</taxon>
        <taxon>Streptomyces</taxon>
    </lineage>
</organism>
<keyword evidence="2" id="KW-1133">Transmembrane helix</keyword>
<reference evidence="5" key="1">
    <citation type="journal article" date="2020" name="Syst. Appl. Microbiol.">
        <title>Streptomyces alkaliterrae sp. nov., isolated from an alkaline soil, and emended descriptions of Streptomyces alkaliphilus, Streptomyces calidiresistens and Streptomyces durbertensis.</title>
        <authorList>
            <person name="Swiecimska M."/>
            <person name="Golinska P."/>
            <person name="Nouioui I."/>
            <person name="Wypij M."/>
            <person name="Rai M."/>
            <person name="Sangal V."/>
            <person name="Goodfellow M."/>
        </authorList>
    </citation>
    <scope>NUCLEOTIDE SEQUENCE [LARGE SCALE GENOMIC DNA]</scope>
    <source>
        <strain evidence="5">DSM 104538</strain>
    </source>
</reference>
<dbReference type="SUPFAM" id="SSF56219">
    <property type="entry name" value="DNase I-like"/>
    <property type="match status" value="1"/>
</dbReference>
<dbReference type="InterPro" id="IPR036691">
    <property type="entry name" value="Endo/exonu/phosph_ase_sf"/>
</dbReference>
<keyword evidence="4" id="KW-0540">Nuclease</keyword>
<keyword evidence="2" id="KW-0472">Membrane</keyword>
<feature type="transmembrane region" description="Helical" evidence="2">
    <location>
        <begin position="90"/>
        <end position="107"/>
    </location>
</feature>
<keyword evidence="4" id="KW-0255">Endonuclease</keyword>
<proteinExistence type="predicted"/>
<feature type="domain" description="Endonuclease/exonuclease/phosphatase" evidence="3">
    <location>
        <begin position="128"/>
        <end position="332"/>
    </location>
</feature>